<evidence type="ECO:0000256" key="1">
    <source>
        <dbReference type="ARBA" id="ARBA00022679"/>
    </source>
</evidence>
<accession>A0A077ZKD0</accession>
<dbReference type="Proteomes" id="UP000030665">
    <property type="component" value="Unassembled WGS sequence"/>
</dbReference>
<dbReference type="InterPro" id="IPR050951">
    <property type="entry name" value="Retrovirus_Pol_polyprotein"/>
</dbReference>
<evidence type="ECO:0000256" key="2">
    <source>
        <dbReference type="ARBA" id="ARBA00022695"/>
    </source>
</evidence>
<keyword evidence="4" id="KW-0378">Hydrolase</keyword>
<keyword evidence="9" id="KW-1185">Reference proteome</keyword>
<feature type="region of interest" description="Disordered" evidence="6">
    <location>
        <begin position="254"/>
        <end position="301"/>
    </location>
</feature>
<keyword evidence="5" id="KW-0862">Zinc</keyword>
<dbReference type="AlphaFoldDB" id="A0A077ZKD0"/>
<keyword evidence="4" id="KW-0255">Endonuclease</keyword>
<dbReference type="GO" id="GO:0016779">
    <property type="term" value="F:nucleotidyltransferase activity"/>
    <property type="evidence" value="ECO:0007669"/>
    <property type="project" value="UniProtKB-KW"/>
</dbReference>
<dbReference type="GO" id="GO:0004519">
    <property type="term" value="F:endonuclease activity"/>
    <property type="evidence" value="ECO:0007669"/>
    <property type="project" value="UniProtKB-KW"/>
</dbReference>
<evidence type="ECO:0000259" key="7">
    <source>
        <dbReference type="PROSITE" id="PS50158"/>
    </source>
</evidence>
<dbReference type="GO" id="GO:0019899">
    <property type="term" value="F:enzyme binding"/>
    <property type="evidence" value="ECO:0007669"/>
    <property type="project" value="UniProtKB-ARBA"/>
</dbReference>
<organism evidence="8 9">
    <name type="scientific">Trichuris trichiura</name>
    <name type="common">Whipworm</name>
    <name type="synonym">Trichocephalus trichiurus</name>
    <dbReference type="NCBI Taxonomy" id="36087"/>
    <lineage>
        <taxon>Eukaryota</taxon>
        <taxon>Metazoa</taxon>
        <taxon>Ecdysozoa</taxon>
        <taxon>Nematoda</taxon>
        <taxon>Enoplea</taxon>
        <taxon>Dorylaimia</taxon>
        <taxon>Trichinellida</taxon>
        <taxon>Trichuridae</taxon>
        <taxon>Trichuris</taxon>
    </lineage>
</organism>
<dbReference type="STRING" id="36087.A0A077ZKD0"/>
<dbReference type="InterPro" id="IPR021109">
    <property type="entry name" value="Peptidase_aspartic_dom_sf"/>
</dbReference>
<dbReference type="EMBL" id="HG807423">
    <property type="protein sequence ID" value="CDW60801.1"/>
    <property type="molecule type" value="Genomic_DNA"/>
</dbReference>
<keyword evidence="2" id="KW-0548">Nucleotidyltransferase</keyword>
<dbReference type="InterPro" id="IPR001878">
    <property type="entry name" value="Znf_CCHC"/>
</dbReference>
<dbReference type="SMART" id="SM00343">
    <property type="entry name" value="ZnF_C2HC"/>
    <property type="match status" value="2"/>
</dbReference>
<dbReference type="InterPro" id="IPR036875">
    <property type="entry name" value="Znf_CCHC_sf"/>
</dbReference>
<evidence type="ECO:0000313" key="9">
    <source>
        <dbReference type="Proteomes" id="UP000030665"/>
    </source>
</evidence>
<dbReference type="GO" id="GO:0008270">
    <property type="term" value="F:zinc ion binding"/>
    <property type="evidence" value="ECO:0007669"/>
    <property type="project" value="UniProtKB-KW"/>
</dbReference>
<reference evidence="8" key="2">
    <citation type="submission" date="2014-03" db="EMBL/GenBank/DDBJ databases">
        <title>The whipworm genome and dual-species transcriptomics of an intimate host-pathogen interaction.</title>
        <authorList>
            <person name="Foth B.J."/>
            <person name="Tsai I.J."/>
            <person name="Reid A.J."/>
            <person name="Bancroft A.J."/>
            <person name="Nichol S."/>
            <person name="Tracey A."/>
            <person name="Holroyd N."/>
            <person name="Cotton J.A."/>
            <person name="Stanley E.J."/>
            <person name="Zarowiecki M."/>
            <person name="Liu J.Z."/>
            <person name="Huckvale T."/>
            <person name="Cooper P.J."/>
            <person name="Grencis R.K."/>
            <person name="Berriman M."/>
        </authorList>
    </citation>
    <scope>NUCLEOTIDE SEQUENCE [LARGE SCALE GENOMIC DNA]</scope>
</reference>
<dbReference type="PANTHER" id="PTHR37984:SF5">
    <property type="entry name" value="PROTEIN NYNRIN-LIKE"/>
    <property type="match status" value="1"/>
</dbReference>
<keyword evidence="1" id="KW-0808">Transferase</keyword>
<name>A0A077ZKD0_TRITR</name>
<evidence type="ECO:0000256" key="3">
    <source>
        <dbReference type="ARBA" id="ARBA00022722"/>
    </source>
</evidence>
<sequence length="459" mass="51828">MTTAHHGNLEPFNVSTGVDGWEDWLERFQFFADANSISEERRCGLLFTYGGPELYRLMKEAVAPDEPGTKTMEQLTETVRARFDPVPGIYPARAEFYARKQRPGESVSNFLASLRHLARRSQFEAAPTVTDEADLRILDQFLIGMADTKTRRRILRGKKISLKELYNAALAGEAAVEQSNLMDKHSALLPQATFCAVDKEHQTRTSKQPAVGRANCWRCNNKGHSPDLCRFKELCCHRCHKKGHISRVCRNGLPRTNANPTDESLDYRTVNRSRRRVHAMARSPSQEWQSPSDSEDDQPSEHVRVSAFKVNAMAPDQSVGPPTVLSMIVNGVLIEFEVDSGSALTLISEELLHRLWKGSLPGLKRSSLKIRTWSQERMTVQGSFQAAVQFKSVKCNLELFVMRNGGRPLLGRAWFRSFNIAISVPSYQLSVTLPYVTANDGWQRIIEKYSEVFQPDLGQ</sequence>
<dbReference type="Gene3D" id="4.10.60.10">
    <property type="entry name" value="Zinc finger, CCHC-type"/>
    <property type="match status" value="1"/>
</dbReference>
<dbReference type="PANTHER" id="PTHR37984">
    <property type="entry name" value="PROTEIN CBG26694"/>
    <property type="match status" value="1"/>
</dbReference>
<evidence type="ECO:0000313" key="8">
    <source>
        <dbReference type="EMBL" id="CDW60801.1"/>
    </source>
</evidence>
<reference evidence="8" key="1">
    <citation type="submission" date="2014-01" db="EMBL/GenBank/DDBJ databases">
        <authorList>
            <person name="Aslett M."/>
        </authorList>
    </citation>
    <scope>NUCLEOTIDE SEQUENCE</scope>
</reference>
<evidence type="ECO:0000256" key="5">
    <source>
        <dbReference type="PROSITE-ProRule" id="PRU00047"/>
    </source>
</evidence>
<feature type="compositionally biased region" description="Low complexity" evidence="6">
    <location>
        <begin position="283"/>
        <end position="292"/>
    </location>
</feature>
<feature type="domain" description="CCHC-type" evidence="7">
    <location>
        <begin position="236"/>
        <end position="251"/>
    </location>
</feature>
<proteinExistence type="predicted"/>
<dbReference type="PROSITE" id="PS50158">
    <property type="entry name" value="ZF_CCHC"/>
    <property type="match status" value="1"/>
</dbReference>
<dbReference type="GO" id="GO:0003676">
    <property type="term" value="F:nucleic acid binding"/>
    <property type="evidence" value="ECO:0007669"/>
    <property type="project" value="InterPro"/>
</dbReference>
<protein>
    <recommendedName>
        <fullName evidence="7">CCHC-type domain-containing protein</fullName>
    </recommendedName>
</protein>
<dbReference type="OrthoDB" id="5870688at2759"/>
<dbReference type="SUPFAM" id="SSF50630">
    <property type="entry name" value="Acid proteases"/>
    <property type="match status" value="1"/>
</dbReference>
<evidence type="ECO:0000256" key="6">
    <source>
        <dbReference type="SAM" id="MobiDB-lite"/>
    </source>
</evidence>
<keyword evidence="3" id="KW-0540">Nuclease</keyword>
<evidence type="ECO:0000256" key="4">
    <source>
        <dbReference type="ARBA" id="ARBA00022759"/>
    </source>
</evidence>
<dbReference type="Gene3D" id="2.40.70.10">
    <property type="entry name" value="Acid Proteases"/>
    <property type="match status" value="1"/>
</dbReference>
<keyword evidence="5" id="KW-0479">Metal-binding</keyword>
<gene>
    <name evidence="8" type="ORF">TTRE_0000919901</name>
</gene>
<dbReference type="SUPFAM" id="SSF57756">
    <property type="entry name" value="Retrovirus zinc finger-like domains"/>
    <property type="match status" value="1"/>
</dbReference>
<keyword evidence="5" id="KW-0863">Zinc-finger</keyword>